<feature type="binding site" evidence="7 8">
    <location>
        <position position="127"/>
    </location>
    <ligand>
        <name>substrate</name>
    </ligand>
</feature>
<dbReference type="FunFam" id="2.30.110.10:FF:000020">
    <property type="entry name" value="PNPO isoform 11"/>
    <property type="match status" value="1"/>
</dbReference>
<comment type="pathway">
    <text evidence="7">Cofactor metabolism; pyridoxal 5'-phosphate salvage; pyridoxal 5'-phosphate from pyridoxine 5'-phosphate: step 1/1.</text>
</comment>
<keyword evidence="6 7" id="KW-0664">Pyridoxine biosynthesis</keyword>
<name>A0AAX2GZC5_9FLAO</name>
<comment type="catalytic activity">
    <reaction evidence="7">
        <text>pyridoxamine 5'-phosphate + O2 + H2O = pyridoxal 5'-phosphate + H2O2 + NH4(+)</text>
        <dbReference type="Rhea" id="RHEA:15817"/>
        <dbReference type="ChEBI" id="CHEBI:15377"/>
        <dbReference type="ChEBI" id="CHEBI:15379"/>
        <dbReference type="ChEBI" id="CHEBI:16240"/>
        <dbReference type="ChEBI" id="CHEBI:28938"/>
        <dbReference type="ChEBI" id="CHEBI:58451"/>
        <dbReference type="ChEBI" id="CHEBI:597326"/>
        <dbReference type="EC" id="1.4.3.5"/>
    </reaction>
</comment>
<dbReference type="Gene3D" id="2.30.110.10">
    <property type="entry name" value="Electron Transport, Fmn-binding Protein, Chain A"/>
    <property type="match status" value="1"/>
</dbReference>
<feature type="binding site" evidence="7 9">
    <location>
        <position position="83"/>
    </location>
    <ligand>
        <name>FMN</name>
        <dbReference type="ChEBI" id="CHEBI:58210"/>
    </ligand>
</feature>
<comment type="pathway">
    <text evidence="7">Cofactor metabolism; pyridoxal 5'-phosphate salvage; pyridoxal 5'-phosphate from pyridoxamine 5'-phosphate: step 1/1.</text>
</comment>
<dbReference type="InterPro" id="IPR000659">
    <property type="entry name" value="Pyridox_Oxase"/>
</dbReference>
<evidence type="ECO:0000256" key="6">
    <source>
        <dbReference type="ARBA" id="ARBA00023096"/>
    </source>
</evidence>
<dbReference type="EMBL" id="LT906449">
    <property type="protein sequence ID" value="SNV13541.1"/>
    <property type="molecule type" value="Genomic_DNA"/>
</dbReference>
<keyword evidence="5 7" id="KW-0560">Oxidoreductase</keyword>
<dbReference type="InterPro" id="IPR012349">
    <property type="entry name" value="Split_barrel_FMN-bd"/>
</dbReference>
<dbReference type="GO" id="GO:0004733">
    <property type="term" value="F:pyridoxamine phosphate oxidase activity"/>
    <property type="evidence" value="ECO:0007669"/>
    <property type="project" value="UniProtKB-UniRule"/>
</dbReference>
<dbReference type="GO" id="GO:0008615">
    <property type="term" value="P:pyridoxine biosynthetic process"/>
    <property type="evidence" value="ECO:0007669"/>
    <property type="project" value="UniProtKB-UniRule"/>
</dbReference>
<dbReference type="EC" id="1.4.3.5" evidence="7"/>
<feature type="binding site" evidence="7 8">
    <location>
        <begin position="191"/>
        <end position="193"/>
    </location>
    <ligand>
        <name>substrate</name>
    </ligand>
</feature>
<feature type="binding site" evidence="7 9">
    <location>
        <begin position="140"/>
        <end position="141"/>
    </location>
    <ligand>
        <name>FMN</name>
        <dbReference type="ChEBI" id="CHEBI:58210"/>
    </ligand>
</feature>
<dbReference type="KEGG" id="chg:AXF12_00185"/>
<evidence type="ECO:0000313" key="13">
    <source>
        <dbReference type="EMBL" id="SNV13541.1"/>
    </source>
</evidence>
<dbReference type="InterPro" id="IPR019576">
    <property type="entry name" value="Pyridoxamine_oxidase_dimer_C"/>
</dbReference>
<evidence type="ECO:0000256" key="8">
    <source>
        <dbReference type="PIRSR" id="PIRSR000190-1"/>
    </source>
</evidence>
<evidence type="ECO:0000313" key="14">
    <source>
        <dbReference type="Proteomes" id="UP000065822"/>
    </source>
</evidence>
<accession>A0AAX2GZC5</accession>
<organism evidence="13 15">
    <name type="scientific">Capnocytophaga haemolytica</name>
    <dbReference type="NCBI Taxonomy" id="45243"/>
    <lineage>
        <taxon>Bacteria</taxon>
        <taxon>Pseudomonadati</taxon>
        <taxon>Bacteroidota</taxon>
        <taxon>Flavobacteriia</taxon>
        <taxon>Flavobacteriales</taxon>
        <taxon>Flavobacteriaceae</taxon>
        <taxon>Capnocytophaga</taxon>
    </lineage>
</organism>
<evidence type="ECO:0000313" key="12">
    <source>
        <dbReference type="EMBL" id="AMD84094.1"/>
    </source>
</evidence>
<reference evidence="12 14" key="1">
    <citation type="submission" date="2016-02" db="EMBL/GenBank/DDBJ databases">
        <authorList>
            <person name="Holder M.E."/>
            <person name="Ajami N.J."/>
            <person name="Petrosino J.F."/>
        </authorList>
    </citation>
    <scope>NUCLEOTIDE SEQUENCE [LARGE SCALE GENOMIC DNA]</scope>
    <source>
        <strain evidence="12 14">CCUG 32990</strain>
    </source>
</reference>
<evidence type="ECO:0000256" key="9">
    <source>
        <dbReference type="PIRSR" id="PIRSR000190-2"/>
    </source>
</evidence>
<dbReference type="Pfam" id="PF01243">
    <property type="entry name" value="PNPOx_N"/>
    <property type="match status" value="1"/>
</dbReference>
<dbReference type="Proteomes" id="UP000065822">
    <property type="component" value="Chromosome"/>
</dbReference>
<keyword evidence="3 7" id="KW-0285">Flavoprotein</keyword>
<evidence type="ECO:0000256" key="3">
    <source>
        <dbReference type="ARBA" id="ARBA00022630"/>
    </source>
</evidence>
<comment type="cofactor">
    <cofactor evidence="7 9">
        <name>FMN</name>
        <dbReference type="ChEBI" id="CHEBI:58210"/>
    </cofactor>
    <text evidence="7 9">Binds 1 FMN per subunit.</text>
</comment>
<sequence>MDLSDYRKTYNKQALLEGDAPENPMELFQRWFYDADESESVDEANAMSVATIGLDGFPKTRVVLLKQFTAEGFIFYTNYQSEKGRAIAANPHLCLSFFWAGLERQIIIKGIAEKVAEGTSDGYFASRPVGSQLGAMVSPQSEVVPSREYLEEKLHALEQVYADKEVPRPAYWGGFLVRPVSMEFWQGRPNRLHDRLRYTLTDTYDWIRERLAP</sequence>
<comment type="caution">
    <text evidence="7">Lacks conserved residue(s) required for the propagation of feature annotation.</text>
</comment>
<dbReference type="RefSeq" id="WP_066427514.1">
    <property type="nucleotide sequence ID" value="NZ_CP014227.1"/>
</dbReference>
<dbReference type="NCBIfam" id="NF004231">
    <property type="entry name" value="PRK05679.1"/>
    <property type="match status" value="1"/>
</dbReference>
<feature type="binding site" evidence="7 8">
    <location>
        <position position="123"/>
    </location>
    <ligand>
        <name>substrate</name>
    </ligand>
</feature>
<comment type="catalytic activity">
    <reaction evidence="7">
        <text>pyridoxine 5'-phosphate + O2 = pyridoxal 5'-phosphate + H2O2</text>
        <dbReference type="Rhea" id="RHEA:15149"/>
        <dbReference type="ChEBI" id="CHEBI:15379"/>
        <dbReference type="ChEBI" id="CHEBI:16240"/>
        <dbReference type="ChEBI" id="CHEBI:58589"/>
        <dbReference type="ChEBI" id="CHEBI:597326"/>
        <dbReference type="EC" id="1.4.3.5"/>
    </reaction>
</comment>
<comment type="subunit">
    <text evidence="2 7">Homodimer.</text>
</comment>
<dbReference type="Proteomes" id="UP000215539">
    <property type="component" value="Chromosome 1"/>
</dbReference>
<feature type="binding site" evidence="7 9">
    <location>
        <position position="185"/>
    </location>
    <ligand>
        <name>FMN</name>
        <dbReference type="ChEBI" id="CHEBI:58210"/>
    </ligand>
</feature>
<feature type="binding site" evidence="7 8">
    <location>
        <position position="66"/>
    </location>
    <ligand>
        <name>substrate</name>
    </ligand>
</feature>
<dbReference type="PIRSF" id="PIRSF000190">
    <property type="entry name" value="Pyd_amn-ph_oxd"/>
    <property type="match status" value="1"/>
</dbReference>
<feature type="binding site" evidence="7 9">
    <location>
        <position position="195"/>
    </location>
    <ligand>
        <name>FMN</name>
        <dbReference type="ChEBI" id="CHEBI:58210"/>
    </ligand>
</feature>
<feature type="domain" description="Pyridoxamine 5'-phosphate oxidase N-terminal" evidence="10">
    <location>
        <begin position="41"/>
        <end position="160"/>
    </location>
</feature>
<evidence type="ECO:0000256" key="1">
    <source>
        <dbReference type="ARBA" id="ARBA00007301"/>
    </source>
</evidence>
<keyword evidence="4 7" id="KW-0288">FMN</keyword>
<evidence type="ECO:0000259" key="10">
    <source>
        <dbReference type="Pfam" id="PF01243"/>
    </source>
</evidence>
<reference evidence="13 15" key="2">
    <citation type="submission" date="2017-06" db="EMBL/GenBank/DDBJ databases">
        <authorList>
            <consortium name="Pathogen Informatics"/>
        </authorList>
    </citation>
    <scope>NUCLEOTIDE SEQUENCE [LARGE SCALE GENOMIC DNA]</scope>
    <source>
        <strain evidence="13 15">NCTC12947</strain>
    </source>
</reference>
<evidence type="ECO:0000256" key="5">
    <source>
        <dbReference type="ARBA" id="ARBA00023002"/>
    </source>
</evidence>
<comment type="similarity">
    <text evidence="1 7">Belongs to the pyridoxamine 5'-phosphate oxidase family.</text>
</comment>
<dbReference type="InterPro" id="IPR011576">
    <property type="entry name" value="Pyridox_Oxase_N"/>
</dbReference>
<gene>
    <name evidence="7 13" type="primary">pdxH</name>
    <name evidence="12" type="ORF">AXF12_00185</name>
    <name evidence="13" type="ORF">SAMEA44541418_01737</name>
</gene>
<dbReference type="PANTHER" id="PTHR10851:SF0">
    <property type="entry name" value="PYRIDOXINE-5'-PHOSPHATE OXIDASE"/>
    <property type="match status" value="1"/>
</dbReference>
<dbReference type="PROSITE" id="PS01064">
    <property type="entry name" value="PYRIDOX_OXIDASE"/>
    <property type="match status" value="1"/>
</dbReference>
<comment type="function">
    <text evidence="7">Catalyzes the oxidation of either pyridoxine 5'-phosphate (PNP) or pyridoxamine 5'-phosphate (PMP) into pyridoxal 5'-phosphate (PLP).</text>
</comment>
<feature type="binding site" evidence="8">
    <location>
        <begin position="7"/>
        <end position="10"/>
    </location>
    <ligand>
        <name>substrate</name>
    </ligand>
</feature>
<protein>
    <recommendedName>
        <fullName evidence="7">Pyridoxine/pyridoxamine 5'-phosphate oxidase</fullName>
        <ecNumber evidence="7">1.4.3.5</ecNumber>
    </recommendedName>
    <alternativeName>
        <fullName evidence="7">PNP/PMP oxidase</fullName>
        <shortName evidence="7">PNPOx</shortName>
    </alternativeName>
    <alternativeName>
        <fullName evidence="7">Pyridoxal 5'-phosphate synthase</fullName>
    </alternativeName>
</protein>
<dbReference type="NCBIfam" id="TIGR00558">
    <property type="entry name" value="pdxH"/>
    <property type="match status" value="1"/>
</dbReference>
<dbReference type="PANTHER" id="PTHR10851">
    <property type="entry name" value="PYRIDOXINE-5-PHOSPHATE OXIDASE"/>
    <property type="match status" value="1"/>
</dbReference>
<keyword evidence="14" id="KW-1185">Reference proteome</keyword>
<feature type="domain" description="Pyridoxine 5'-phosphate oxidase dimerisation C-terminal" evidence="11">
    <location>
        <begin position="172"/>
        <end position="213"/>
    </location>
</feature>
<dbReference type="GO" id="GO:0010181">
    <property type="term" value="F:FMN binding"/>
    <property type="evidence" value="ECO:0007669"/>
    <property type="project" value="UniProtKB-UniRule"/>
</dbReference>
<dbReference type="AlphaFoldDB" id="A0AAX2GZC5"/>
<feature type="binding site" evidence="7 8">
    <location>
        <position position="131"/>
    </location>
    <ligand>
        <name>substrate</name>
    </ligand>
</feature>
<dbReference type="SUPFAM" id="SSF50475">
    <property type="entry name" value="FMN-binding split barrel"/>
    <property type="match status" value="1"/>
</dbReference>
<evidence type="ECO:0000256" key="4">
    <source>
        <dbReference type="ARBA" id="ARBA00022643"/>
    </source>
</evidence>
<proteinExistence type="inferred from homology"/>
<feature type="binding site" evidence="7 9">
    <location>
        <position position="105"/>
    </location>
    <ligand>
        <name>FMN</name>
        <dbReference type="ChEBI" id="CHEBI:58210"/>
    </ligand>
</feature>
<evidence type="ECO:0000259" key="11">
    <source>
        <dbReference type="Pfam" id="PF10590"/>
    </source>
</evidence>
<feature type="binding site" evidence="7 9">
    <location>
        <begin position="76"/>
        <end position="77"/>
    </location>
    <ligand>
        <name>FMN</name>
        <dbReference type="ChEBI" id="CHEBI:58210"/>
    </ligand>
</feature>
<dbReference type="HAMAP" id="MF_01629">
    <property type="entry name" value="PdxH"/>
    <property type="match status" value="1"/>
</dbReference>
<dbReference type="InterPro" id="IPR019740">
    <property type="entry name" value="Pyridox_Oxase_CS"/>
</dbReference>
<feature type="binding site" evidence="7 9">
    <location>
        <begin position="61"/>
        <end position="66"/>
    </location>
    <ligand>
        <name>FMN</name>
        <dbReference type="ChEBI" id="CHEBI:58210"/>
    </ligand>
</feature>
<dbReference type="EMBL" id="CP014227">
    <property type="protein sequence ID" value="AMD84094.1"/>
    <property type="molecule type" value="Genomic_DNA"/>
</dbReference>
<evidence type="ECO:0000256" key="7">
    <source>
        <dbReference type="HAMAP-Rule" id="MF_01629"/>
    </source>
</evidence>
<evidence type="ECO:0000313" key="15">
    <source>
        <dbReference type="Proteomes" id="UP000215539"/>
    </source>
</evidence>
<dbReference type="Pfam" id="PF10590">
    <property type="entry name" value="PNP_phzG_C"/>
    <property type="match status" value="1"/>
</dbReference>
<evidence type="ECO:0000256" key="2">
    <source>
        <dbReference type="ARBA" id="ARBA00011738"/>
    </source>
</evidence>